<evidence type="ECO:0000313" key="1">
    <source>
        <dbReference type="EMBL" id="CAP96995.1"/>
    </source>
</evidence>
<dbReference type="BioCyc" id="PCHR:PC21G20980-MONOMER"/>
<dbReference type="HOGENOM" id="CLU_990801_0_0_1"/>
<dbReference type="OrthoDB" id="4499616at2759"/>
<protein>
    <submittedName>
        <fullName evidence="1">Pc21g20980 protein</fullName>
    </submittedName>
</protein>
<sequence length="281" mass="32304">MGNVKGLLSSSSSDKAAASGANRLLPIHGESPKTAEYSLILHRYLGRQTIYRQRGPGCWLDSSYTLRHESTCSAQNNPTYTPYHPSYSHPHSHCLSYHHNQDPKLKMSQTYYDFDAIQREINRISRPSAEGESVMYGVWNSILTWQFDIRNGYVTCPQDRHSLQSGSRGFSDFEVHQYVGNTRKRFLVVQCKKPGGEFGGYTWNRARVQLERYLESIHSDPQSSPTVHGIVAIGQWVRFYEYDGTMYEMEFKEAGPDQHQQHLVTDRRLIQGQLNSIRNNH</sequence>
<organism evidence="1 2">
    <name type="scientific">Penicillium rubens (strain ATCC 28089 / DSM 1075 / NRRL 1951 / Wisconsin 54-1255)</name>
    <name type="common">Penicillium chrysogenum</name>
    <dbReference type="NCBI Taxonomy" id="500485"/>
    <lineage>
        <taxon>Eukaryota</taxon>
        <taxon>Fungi</taxon>
        <taxon>Dikarya</taxon>
        <taxon>Ascomycota</taxon>
        <taxon>Pezizomycotina</taxon>
        <taxon>Eurotiomycetes</taxon>
        <taxon>Eurotiomycetidae</taxon>
        <taxon>Eurotiales</taxon>
        <taxon>Aspergillaceae</taxon>
        <taxon>Penicillium</taxon>
        <taxon>Penicillium chrysogenum species complex</taxon>
    </lineage>
</organism>
<dbReference type="eggNOG" id="ENOG502SWT2">
    <property type="taxonomic scope" value="Eukaryota"/>
</dbReference>
<accession>B6HLF5</accession>
<reference evidence="1 2" key="1">
    <citation type="journal article" date="2008" name="Nat. Biotechnol.">
        <title>Genome sequencing and analysis of the filamentous fungus Penicillium chrysogenum.</title>
        <authorList>
            <person name="van den Berg M.A."/>
            <person name="Albang R."/>
            <person name="Albermann K."/>
            <person name="Badger J.H."/>
            <person name="Daran J.-M."/>
            <person name="Driessen A.J.M."/>
            <person name="Garcia-Estrada C."/>
            <person name="Fedorova N.D."/>
            <person name="Harris D.M."/>
            <person name="Heijne W.H.M."/>
            <person name="Joardar V.S."/>
            <person name="Kiel J.A.K.W."/>
            <person name="Kovalchuk A."/>
            <person name="Martin J.F."/>
            <person name="Nierman W.C."/>
            <person name="Nijland J.G."/>
            <person name="Pronk J.T."/>
            <person name="Roubos J.A."/>
            <person name="van der Klei I.J."/>
            <person name="van Peij N.N.M.E."/>
            <person name="Veenhuis M."/>
            <person name="von Doehren H."/>
            <person name="Wagner C."/>
            <person name="Wortman J.R."/>
            <person name="Bovenberg R.A.L."/>
        </authorList>
    </citation>
    <scope>NUCLEOTIDE SEQUENCE [LARGE SCALE GENOMIC DNA]</scope>
    <source>
        <strain evidence="2">ATCC 28089 / DSM 1075 / NRRL 1951 / Wisconsin 54-1255</strain>
    </source>
</reference>
<dbReference type="AlphaFoldDB" id="B6HLF5"/>
<proteinExistence type="predicted"/>
<gene>
    <name evidence="1" type="ORF">Pc21g20980</name>
    <name evidence="1" type="ORF">PCH_Pc21g20980</name>
</gene>
<dbReference type="VEuPathDB" id="FungiDB:PCH_Pc21g20980"/>
<name>B6HLF5_PENRW</name>
<dbReference type="Proteomes" id="UP000000724">
    <property type="component" value="Contig Pc00c21"/>
</dbReference>
<dbReference type="GeneID" id="8304928"/>
<dbReference type="KEGG" id="pcs:N7525_006428"/>
<evidence type="ECO:0000313" key="2">
    <source>
        <dbReference type="Proteomes" id="UP000000724"/>
    </source>
</evidence>
<keyword evidence="2" id="KW-1185">Reference proteome</keyword>
<dbReference type="EMBL" id="AM920436">
    <property type="protein sequence ID" value="CAP96995.1"/>
    <property type="molecule type" value="Genomic_DNA"/>
</dbReference>